<dbReference type="GeneID" id="87838734"/>
<proteinExistence type="predicted"/>
<dbReference type="GO" id="GO:0004029">
    <property type="term" value="F:aldehyde dehydrogenase (NAD+) activity"/>
    <property type="evidence" value="ECO:0007669"/>
    <property type="project" value="TreeGrafter"/>
</dbReference>
<dbReference type="PANTHER" id="PTHR48079">
    <property type="entry name" value="PROTEIN YEEZ"/>
    <property type="match status" value="1"/>
</dbReference>
<dbReference type="InterPro" id="IPR001509">
    <property type="entry name" value="Epimerase_deHydtase"/>
</dbReference>
<dbReference type="InterPro" id="IPR051783">
    <property type="entry name" value="NAD(P)-dependent_oxidoreduct"/>
</dbReference>
<dbReference type="SUPFAM" id="SSF51735">
    <property type="entry name" value="NAD(P)-binding Rossmann-fold domains"/>
    <property type="match status" value="1"/>
</dbReference>
<dbReference type="InterPro" id="IPR036291">
    <property type="entry name" value="NAD(P)-bd_dom_sf"/>
</dbReference>
<keyword evidence="3" id="KW-1185">Reference proteome</keyword>
<dbReference type="GO" id="GO:0005737">
    <property type="term" value="C:cytoplasm"/>
    <property type="evidence" value="ECO:0007669"/>
    <property type="project" value="TreeGrafter"/>
</dbReference>
<dbReference type="EMBL" id="JAUEPN010000006">
    <property type="protein sequence ID" value="KAK3292858.1"/>
    <property type="molecule type" value="Genomic_DNA"/>
</dbReference>
<dbReference type="PANTHER" id="PTHR48079:SF6">
    <property type="entry name" value="NAD(P)-BINDING DOMAIN-CONTAINING PROTEIN-RELATED"/>
    <property type="match status" value="1"/>
</dbReference>
<sequence>MPTRIFITGATGYLGGTTLDLLCKTFPDAIYTALVRTQEQAQAVASAHAGVTPIVGDISSEAVVTAAAAAADIVIDVAGDNEAGLGHILAGLASKPNKGTLIHVSGITSLIDPANPNLGRAASRIYSDVTDKDEIISFGPVRDHAALDQSVLRAHADMGVRTVILSSCQIMGNGTGAWKKDSFGHGLVKTVAARGRGFVVERGENVWSWCSVRDVASAIVFVLARALADSPDLAYGLDGYYFVQTGEVSFREQAQAVATKLKQLGKLETDPIDELTVPQATELHPYAGLLWGASCRSRADRLRAMGWTPKETDWQALMDETVVAAVAN</sequence>
<evidence type="ECO:0000313" key="3">
    <source>
        <dbReference type="Proteomes" id="UP001278766"/>
    </source>
</evidence>
<evidence type="ECO:0000313" key="2">
    <source>
        <dbReference type="EMBL" id="KAK3292858.1"/>
    </source>
</evidence>
<gene>
    <name evidence="2" type="ORF">B0H64DRAFT_363024</name>
</gene>
<feature type="domain" description="NAD-dependent epimerase/dehydratase" evidence="1">
    <location>
        <begin position="5"/>
        <end position="225"/>
    </location>
</feature>
<dbReference type="RefSeq" id="XP_062656372.1">
    <property type="nucleotide sequence ID" value="XM_062801786.1"/>
</dbReference>
<dbReference type="Pfam" id="PF01370">
    <property type="entry name" value="Epimerase"/>
    <property type="match status" value="1"/>
</dbReference>
<dbReference type="AlphaFoldDB" id="A0AAE0HAC1"/>
<organism evidence="2 3">
    <name type="scientific">Chaetomium fimeti</name>
    <dbReference type="NCBI Taxonomy" id="1854472"/>
    <lineage>
        <taxon>Eukaryota</taxon>
        <taxon>Fungi</taxon>
        <taxon>Dikarya</taxon>
        <taxon>Ascomycota</taxon>
        <taxon>Pezizomycotina</taxon>
        <taxon>Sordariomycetes</taxon>
        <taxon>Sordariomycetidae</taxon>
        <taxon>Sordariales</taxon>
        <taxon>Chaetomiaceae</taxon>
        <taxon>Chaetomium</taxon>
    </lineage>
</organism>
<dbReference type="Gene3D" id="3.40.50.720">
    <property type="entry name" value="NAD(P)-binding Rossmann-like Domain"/>
    <property type="match status" value="1"/>
</dbReference>
<comment type="caution">
    <text evidence="2">The sequence shown here is derived from an EMBL/GenBank/DDBJ whole genome shotgun (WGS) entry which is preliminary data.</text>
</comment>
<protein>
    <recommendedName>
        <fullName evidence="1">NAD-dependent epimerase/dehydratase domain-containing protein</fullName>
    </recommendedName>
</protein>
<dbReference type="Proteomes" id="UP001278766">
    <property type="component" value="Unassembled WGS sequence"/>
</dbReference>
<reference evidence="2" key="1">
    <citation type="journal article" date="2023" name="Mol. Phylogenet. Evol.">
        <title>Genome-scale phylogeny and comparative genomics of the fungal order Sordariales.</title>
        <authorList>
            <person name="Hensen N."/>
            <person name="Bonometti L."/>
            <person name="Westerberg I."/>
            <person name="Brannstrom I.O."/>
            <person name="Guillou S."/>
            <person name="Cros-Aarteil S."/>
            <person name="Calhoun S."/>
            <person name="Haridas S."/>
            <person name="Kuo A."/>
            <person name="Mondo S."/>
            <person name="Pangilinan J."/>
            <person name="Riley R."/>
            <person name="LaButti K."/>
            <person name="Andreopoulos B."/>
            <person name="Lipzen A."/>
            <person name="Chen C."/>
            <person name="Yan M."/>
            <person name="Daum C."/>
            <person name="Ng V."/>
            <person name="Clum A."/>
            <person name="Steindorff A."/>
            <person name="Ohm R.A."/>
            <person name="Martin F."/>
            <person name="Silar P."/>
            <person name="Natvig D.O."/>
            <person name="Lalanne C."/>
            <person name="Gautier V."/>
            <person name="Ament-Velasquez S.L."/>
            <person name="Kruys A."/>
            <person name="Hutchinson M.I."/>
            <person name="Powell A.J."/>
            <person name="Barry K."/>
            <person name="Miller A.N."/>
            <person name="Grigoriev I.V."/>
            <person name="Debuchy R."/>
            <person name="Gladieux P."/>
            <person name="Hiltunen Thoren M."/>
            <person name="Johannesson H."/>
        </authorList>
    </citation>
    <scope>NUCLEOTIDE SEQUENCE</scope>
    <source>
        <strain evidence="2">CBS 168.71</strain>
    </source>
</reference>
<reference evidence="2" key="2">
    <citation type="submission" date="2023-06" db="EMBL/GenBank/DDBJ databases">
        <authorList>
            <consortium name="Lawrence Berkeley National Laboratory"/>
            <person name="Haridas S."/>
            <person name="Hensen N."/>
            <person name="Bonometti L."/>
            <person name="Westerberg I."/>
            <person name="Brannstrom I.O."/>
            <person name="Guillou S."/>
            <person name="Cros-Aarteil S."/>
            <person name="Calhoun S."/>
            <person name="Kuo A."/>
            <person name="Mondo S."/>
            <person name="Pangilinan J."/>
            <person name="Riley R."/>
            <person name="Labutti K."/>
            <person name="Andreopoulos B."/>
            <person name="Lipzen A."/>
            <person name="Chen C."/>
            <person name="Yanf M."/>
            <person name="Daum C."/>
            <person name="Ng V."/>
            <person name="Clum A."/>
            <person name="Steindorff A."/>
            <person name="Ohm R."/>
            <person name="Martin F."/>
            <person name="Silar P."/>
            <person name="Natvig D."/>
            <person name="Lalanne C."/>
            <person name="Gautier V."/>
            <person name="Ament-Velasquez S.L."/>
            <person name="Kruys A."/>
            <person name="Hutchinson M.I."/>
            <person name="Powell A.J."/>
            <person name="Barry K."/>
            <person name="Miller A.N."/>
            <person name="Grigoriev I.V."/>
            <person name="Debuchy R."/>
            <person name="Gladieux P."/>
            <person name="Thoren M.H."/>
            <person name="Johannesson H."/>
        </authorList>
    </citation>
    <scope>NUCLEOTIDE SEQUENCE</scope>
    <source>
        <strain evidence="2">CBS 168.71</strain>
    </source>
</reference>
<name>A0AAE0HAC1_9PEZI</name>
<accession>A0AAE0HAC1</accession>
<evidence type="ECO:0000259" key="1">
    <source>
        <dbReference type="Pfam" id="PF01370"/>
    </source>
</evidence>